<feature type="transmembrane region" description="Helical" evidence="1">
    <location>
        <begin position="15"/>
        <end position="36"/>
    </location>
</feature>
<keyword evidence="1" id="KW-0812">Transmembrane</keyword>
<evidence type="ECO:0000313" key="2">
    <source>
        <dbReference type="EMBL" id="GHB04899.1"/>
    </source>
</evidence>
<reference evidence="2" key="1">
    <citation type="journal article" date="2014" name="Int. J. Syst. Evol. Microbiol.">
        <title>Complete genome sequence of Corynebacterium casei LMG S-19264T (=DSM 44701T), isolated from a smear-ripened cheese.</title>
        <authorList>
            <consortium name="US DOE Joint Genome Institute (JGI-PGF)"/>
            <person name="Walter F."/>
            <person name="Albersmeier A."/>
            <person name="Kalinowski J."/>
            <person name="Ruckert C."/>
        </authorList>
    </citation>
    <scope>NUCLEOTIDE SEQUENCE</scope>
    <source>
        <strain evidence="2">KCTC 32513</strain>
    </source>
</reference>
<protein>
    <submittedName>
        <fullName evidence="2">Uncharacterized protein</fullName>
    </submittedName>
</protein>
<evidence type="ECO:0000256" key="1">
    <source>
        <dbReference type="SAM" id="Phobius"/>
    </source>
</evidence>
<dbReference type="AlphaFoldDB" id="A0A8J3CSW2"/>
<sequence>MLLRRITKHVNDQNWFAVGIDFCIVVTGVFIGIQVANWNEARQERRLEQIVLERMLDEVEALDLEHAWISERERLTREQLYEVRLVLLGVKPLRPFTLEECAAISRSSATLLPEVTVAIIDELIATGRLALVRNADIRHGASRLNQLQRVRRTAFETYLTGTVSLVRKYPDYLPYSLIPTNDPTDEDGNVPAFECDPEAMKNDRAFLNDFAENVSLNATAGNRMRESAEAIRALHQALDYELSIRNMEFEE</sequence>
<dbReference type="EMBL" id="BMZH01000023">
    <property type="protein sequence ID" value="GHB04899.1"/>
    <property type="molecule type" value="Genomic_DNA"/>
</dbReference>
<evidence type="ECO:0000313" key="3">
    <source>
        <dbReference type="Proteomes" id="UP000634004"/>
    </source>
</evidence>
<keyword evidence="3" id="KW-1185">Reference proteome</keyword>
<name>A0A8J3CSW2_9PROT</name>
<dbReference type="Proteomes" id="UP000634004">
    <property type="component" value="Unassembled WGS sequence"/>
</dbReference>
<organism evidence="2 3">
    <name type="scientific">Algimonas arctica</name>
    <dbReference type="NCBI Taxonomy" id="1479486"/>
    <lineage>
        <taxon>Bacteria</taxon>
        <taxon>Pseudomonadati</taxon>
        <taxon>Pseudomonadota</taxon>
        <taxon>Alphaproteobacteria</taxon>
        <taxon>Maricaulales</taxon>
        <taxon>Robiginitomaculaceae</taxon>
        <taxon>Algimonas</taxon>
    </lineage>
</organism>
<comment type="caution">
    <text evidence="2">The sequence shown here is derived from an EMBL/GenBank/DDBJ whole genome shotgun (WGS) entry which is preliminary data.</text>
</comment>
<reference evidence="2" key="2">
    <citation type="submission" date="2020-09" db="EMBL/GenBank/DDBJ databases">
        <authorList>
            <person name="Sun Q."/>
            <person name="Kim S."/>
        </authorList>
    </citation>
    <scope>NUCLEOTIDE SEQUENCE</scope>
    <source>
        <strain evidence="2">KCTC 32513</strain>
    </source>
</reference>
<keyword evidence="1" id="KW-1133">Transmembrane helix</keyword>
<gene>
    <name evidence="2" type="ORF">GCM10009069_29300</name>
</gene>
<proteinExistence type="predicted"/>
<keyword evidence="1" id="KW-0472">Membrane</keyword>
<accession>A0A8J3CSW2</accession>
<dbReference type="RefSeq" id="WP_189499637.1">
    <property type="nucleotide sequence ID" value="NZ_BMZH01000023.1"/>
</dbReference>